<reference evidence="1" key="1">
    <citation type="journal article" date="2014" name="Genome Announc.">
        <title>Genome sequence of the yeast Cyberlindnera fabianii (Hansenula fabianii).</title>
        <authorList>
            <person name="Freel K.C."/>
            <person name="Sarilar V."/>
            <person name="Neuveglise C."/>
            <person name="Devillers H."/>
            <person name="Friedrich A."/>
            <person name="Schacherer J."/>
        </authorList>
    </citation>
    <scope>NUCLEOTIDE SEQUENCE</scope>
    <source>
        <strain evidence="1">YJS4271</strain>
    </source>
</reference>
<dbReference type="InterPro" id="IPR053060">
    <property type="entry name" value="Cytokinesis_Signaling_Reg"/>
</dbReference>
<gene>
    <name evidence="1" type="ORF">CYFA0S_25e01486g</name>
</gene>
<sequence length="405" mass="45963">MVTQELTVTLKPSNKPLVQGCPGVPKTYPAIVGTLEVRSTSIIPQQVDSVTIVFATVDTLRSKPRDVPGMLRKVNYEMTIPVNDRIIAMDVPFLIGIRTDICPTSEGTRGTTTHRLEVNVNSGKQSREYLFPVVISTYDTLPLYRQFNEPISKVVDSRDNAVMVDYSLPTSAIGPHEELVVNFKLSTNPVYPKLADKVKLKKITMEIVEVFDCRCDKSFIKESTLVSSIKDYGNTYLGVRGLTESLTISQKPSENDKYRLFLKHQDPKLLRTNASINNNSSSSSNELRPLIIDYNEDTIPLTHHQPMTKRSILFSTYYELRLFFKLSGAKDVEVKQPITIAPFDRTKSIYLLKWIIKESEMAEIFLQGIEKELGKISYDSKFDTLVYPQRKPSKMKSKEDKESFV</sequence>
<dbReference type="AlphaFoldDB" id="A0A061B9X1"/>
<dbReference type="OrthoDB" id="4001642at2759"/>
<proteinExistence type="predicted"/>
<dbReference type="GO" id="GO:0000935">
    <property type="term" value="C:division septum"/>
    <property type="evidence" value="ECO:0007669"/>
    <property type="project" value="TreeGrafter"/>
</dbReference>
<accession>A0A061B9X1</accession>
<name>A0A061B9X1_CYBFA</name>
<dbReference type="GO" id="GO:0000917">
    <property type="term" value="P:division septum assembly"/>
    <property type="evidence" value="ECO:0007669"/>
    <property type="project" value="TreeGrafter"/>
</dbReference>
<dbReference type="PANTHER" id="PTHR36419:SF1">
    <property type="entry name" value="RHO1 GEF LOCALIZING PROTEIN 1"/>
    <property type="match status" value="1"/>
</dbReference>
<organism evidence="1">
    <name type="scientific">Cyberlindnera fabianii</name>
    <name type="common">Yeast</name>
    <name type="synonym">Hansenula fabianii</name>
    <dbReference type="NCBI Taxonomy" id="36022"/>
    <lineage>
        <taxon>Eukaryota</taxon>
        <taxon>Fungi</taxon>
        <taxon>Dikarya</taxon>
        <taxon>Ascomycota</taxon>
        <taxon>Saccharomycotina</taxon>
        <taxon>Saccharomycetes</taxon>
        <taxon>Phaffomycetales</taxon>
        <taxon>Phaffomycetaceae</taxon>
        <taxon>Cyberlindnera</taxon>
    </lineage>
</organism>
<protein>
    <submittedName>
        <fullName evidence="1">CYFA0S25e01486g1_1</fullName>
    </submittedName>
</protein>
<dbReference type="VEuPathDB" id="FungiDB:BON22_3565"/>
<dbReference type="EMBL" id="LK052910">
    <property type="protein sequence ID" value="CDR46732.1"/>
    <property type="molecule type" value="Genomic_DNA"/>
</dbReference>
<evidence type="ECO:0000313" key="1">
    <source>
        <dbReference type="EMBL" id="CDR46732.1"/>
    </source>
</evidence>
<dbReference type="PhylomeDB" id="A0A061B9X1"/>
<dbReference type="PANTHER" id="PTHR36419">
    <property type="entry name" value="ARRESTIN FAMILY PROTEIN 1"/>
    <property type="match status" value="1"/>
</dbReference>